<dbReference type="PANTHER" id="PTHR31290">
    <property type="entry name" value="UV-DAMAGE ENDONUCLEASE"/>
    <property type="match status" value="1"/>
</dbReference>
<feature type="compositionally biased region" description="Pro residues" evidence="7">
    <location>
        <begin position="1638"/>
        <end position="1650"/>
    </location>
</feature>
<accession>A0A2B7X1L8</accession>
<dbReference type="GO" id="GO:0005634">
    <property type="term" value="C:nucleus"/>
    <property type="evidence" value="ECO:0007669"/>
    <property type="project" value="TreeGrafter"/>
</dbReference>
<keyword evidence="5" id="KW-0378">Hydrolase</keyword>
<evidence type="ECO:0000313" key="9">
    <source>
        <dbReference type="EMBL" id="PGH02598.1"/>
    </source>
</evidence>
<evidence type="ECO:0000313" key="10">
    <source>
        <dbReference type="Proteomes" id="UP000223968"/>
    </source>
</evidence>
<keyword evidence="2 9" id="KW-0255">Endonuclease</keyword>
<feature type="compositionally biased region" description="Polar residues" evidence="7">
    <location>
        <begin position="1453"/>
        <end position="1467"/>
    </location>
</feature>
<keyword evidence="10" id="KW-1185">Reference proteome</keyword>
<dbReference type="Pfam" id="PF03851">
    <property type="entry name" value="UvdE"/>
    <property type="match status" value="1"/>
</dbReference>
<feature type="compositionally biased region" description="Pro residues" evidence="7">
    <location>
        <begin position="726"/>
        <end position="741"/>
    </location>
</feature>
<evidence type="ECO:0000259" key="8">
    <source>
        <dbReference type="Pfam" id="PF09949"/>
    </source>
</evidence>
<proteinExistence type="predicted"/>
<feature type="region of interest" description="Disordered" evidence="7">
    <location>
        <begin position="460"/>
        <end position="485"/>
    </location>
</feature>
<sequence>MSGFVALHSKQALRIHTSLGRFLPSATCPAKQPFTPLLATRHGRPPSQAFSLASRTPKLHHRSSDAIVMGKKRDYSTMAASSRAAQEHSQQPSLDDVDKVLAMSDSPLSDAPDNVETPPSSGAKRLSTRSTRASKNAPELLDPEANADVPADVEEVKEALSRPPPVNSSYLPLPWKGRLGYACLNTYLRTSTPPVFSARTCRISSILENRHPLQDSSQPPHRTKNRPDTSQPADVERGLAYVQAIGLANARDVIKMLRWNDRYGIKFMRLSSEMFPFASHAEHGYKLEPFAADVLAEAGKVAAELGHRLTTHPGQFTQLASPRSTVIENSIRDLEYHAEMLRLLKLPPQQDRDAVMILHMGGVFGDKQATLDRFRGNYKLLSQDIKNRLVLENDDVSWTVHDLLPICEELNIPLVLDYHHHNINFDADKIREGTLDIMNLYDRIAATWTRKNITQKMHYSEPTPSAITRRQRRKHNPRVQMLPPCDPTMDLMIEAKDKEQAVFELMRTYKLPGFEKINDIIPFTRTDDNKVKKNGKKKGTPKKKKKAAAAESDNNDNDNNDEELAPKVIPEEEVGMGGPEGRVYWPPGMEHWLQPEKRATKSEVAETIVAKVGSGSSSGASTPVRKRGRPARNGNGNGDDEVAGRGKAAEEVEAVTPKRRRTKKKAEPVPAFSSSSEDETVVAADGNQATPKTPTRASRRTGRKKIDYAESEPVCYTPILTTRTLAPPPPSRSRLPPVKPGPRLPSATLSFLRYLFPHTRRLLQARLLDFRHETLPAFRQRTHLRLYRAFVNRQNRARRHPWLHRDYAASTSVTTSGKRGKTGLLSFLLSQTKRPTAARKGIDFRPNRVGRTRPRFTFDYHRTSSALSAVSRRVKDAGERARMTTPQSGPLGPYRADSASDASYGGYAQEGGPRERGTRRKKVYGYLKAANELRQAYSAQWAQRSQEYDEDNGVGNAPGGFPEMETARFADEEMVLFPSYGRRHVRRKPEVDYRDLLKPEPSSYADEDPDEIRAMGDYEHWRAEWERYEADNAVVDVDVRGWIYAPHRGPMNRKNRILIALARRLSGIPAPNTVTTTGENRPVQPGGNEEAAVERQEQSILGRGQSEADPEWRTNGRREHRGGAAEGEQNSGFNDQDEISAANAQLMERLQPFLTNPIISVPITVFFFDDKKSQSRTVSTNDAGHFSIRAALDFVPTHIRVLASENLSATEEVKIIEPNGISLISDIDDTIKHSAIASGAKEIFRNTFVRNLGDLTVLGVKEWYGRLADMGVRIHYVSNAPWQLYPLLKSFFGLAGLPPGSFHLKQYTGMLQGIFEPTAEKKRPTLERIMRDFPDRRFILVGDSGEADLEIYTDLVLANPGKILGVFIRDVTTPHTSQFFDKSFTHFDRSPSRTPSNDALPPPLPERSAGEPGGRPPNLPPRTYLERKEPERDEVDSALGELIGLSMEEEHSQTNNVTEAKASTGNRQAPPMRPSKPAALQSKAVDADGDKDASSIRRKPAPPLPDKPRSLSSTQNQGQADSSSTSLRPAQTFHATAGGPPPPPARSSTSQPSYENQPSGNEESYASAVRNKVANIYNQFPSARSYWESTPTLSSTSSSEAPPPRTIKQQPPPVPPPRRSANQPSTKPPPQSQSLTPSPSPTPTPQPPRPATDAQASLFSLPSLTSSSTSLSTSSSPAPAPLPNKREEMWRRRWARAKEILERQGIVLRSWRVGEDVGDVCVGLVERAEREAEG</sequence>
<dbReference type="Gene3D" id="3.20.20.150">
    <property type="entry name" value="Divalent-metal-dependent TIM barrel enzymes"/>
    <property type="match status" value="1"/>
</dbReference>
<feature type="region of interest" description="Disordered" evidence="7">
    <location>
        <begin position="1385"/>
        <end position="1567"/>
    </location>
</feature>
<evidence type="ECO:0000256" key="6">
    <source>
        <dbReference type="ARBA" id="ARBA00023204"/>
    </source>
</evidence>
<feature type="region of interest" description="Disordered" evidence="7">
    <location>
        <begin position="207"/>
        <end position="233"/>
    </location>
</feature>
<evidence type="ECO:0000256" key="3">
    <source>
        <dbReference type="ARBA" id="ARBA00022763"/>
    </source>
</evidence>
<feature type="compositionally biased region" description="Basic and acidic residues" evidence="7">
    <location>
        <begin position="873"/>
        <end position="882"/>
    </location>
</feature>
<feature type="region of interest" description="Disordered" evidence="7">
    <location>
        <begin position="1069"/>
        <end position="1135"/>
    </location>
</feature>
<evidence type="ECO:0000256" key="2">
    <source>
        <dbReference type="ARBA" id="ARBA00022759"/>
    </source>
</evidence>
<dbReference type="STRING" id="1447875.A0A2B7X1L8"/>
<name>A0A2B7X1L8_9EURO</name>
<dbReference type="SUPFAM" id="SSF51658">
    <property type="entry name" value="Xylose isomerase-like"/>
    <property type="match status" value="1"/>
</dbReference>
<dbReference type="NCBIfam" id="TIGR00629">
    <property type="entry name" value="uvde"/>
    <property type="match status" value="1"/>
</dbReference>
<dbReference type="GO" id="GO:0008195">
    <property type="term" value="F:phosphatidate phosphatase activity"/>
    <property type="evidence" value="ECO:0007669"/>
    <property type="project" value="InterPro"/>
</dbReference>
<gene>
    <name evidence="9" type="ORF">AJ79_07602</name>
</gene>
<feature type="compositionally biased region" description="Low complexity" evidence="7">
    <location>
        <begin position="1589"/>
        <end position="1600"/>
    </location>
</feature>
<feature type="compositionally biased region" description="Polar residues" evidence="7">
    <location>
        <begin position="687"/>
        <end position="696"/>
    </location>
</feature>
<dbReference type="GO" id="GO:0004519">
    <property type="term" value="F:endonuclease activity"/>
    <property type="evidence" value="ECO:0007669"/>
    <property type="project" value="UniProtKB-KW"/>
</dbReference>
<dbReference type="InterPro" id="IPR004601">
    <property type="entry name" value="UvdE"/>
</dbReference>
<dbReference type="OrthoDB" id="541883at2759"/>
<protein>
    <submittedName>
        <fullName evidence="9">UV damage endonuclease UvdE</fullName>
    </submittedName>
</protein>
<feature type="domain" description="Phosphatidate phosphatase APP1 catalytic" evidence="8">
    <location>
        <begin position="1221"/>
        <end position="1370"/>
    </location>
</feature>
<feature type="region of interest" description="Disordered" evidence="7">
    <location>
        <begin position="869"/>
        <end position="920"/>
    </location>
</feature>
<feature type="region of interest" description="Disordered" evidence="7">
    <location>
        <begin position="610"/>
        <end position="703"/>
    </location>
</feature>
<evidence type="ECO:0000256" key="1">
    <source>
        <dbReference type="ARBA" id="ARBA00022722"/>
    </source>
</evidence>
<feature type="compositionally biased region" description="Basic residues" evidence="7">
    <location>
        <begin position="532"/>
        <end position="547"/>
    </location>
</feature>
<feature type="region of interest" description="Disordered" evidence="7">
    <location>
        <begin position="1581"/>
        <end position="1688"/>
    </location>
</feature>
<feature type="region of interest" description="Disordered" evidence="7">
    <location>
        <begin position="721"/>
        <end position="741"/>
    </location>
</feature>
<dbReference type="EMBL" id="PDNB01000157">
    <property type="protein sequence ID" value="PGH02598.1"/>
    <property type="molecule type" value="Genomic_DNA"/>
</dbReference>
<feature type="region of interest" description="Disordered" evidence="7">
    <location>
        <begin position="38"/>
        <end position="63"/>
    </location>
</feature>
<organism evidence="9 10">
    <name type="scientific">Helicocarpus griseus UAMH5409</name>
    <dbReference type="NCBI Taxonomy" id="1447875"/>
    <lineage>
        <taxon>Eukaryota</taxon>
        <taxon>Fungi</taxon>
        <taxon>Dikarya</taxon>
        <taxon>Ascomycota</taxon>
        <taxon>Pezizomycotina</taxon>
        <taxon>Eurotiomycetes</taxon>
        <taxon>Eurotiomycetidae</taxon>
        <taxon>Onygenales</taxon>
        <taxon>Ajellomycetaceae</taxon>
        <taxon>Helicocarpus</taxon>
    </lineage>
</organism>
<dbReference type="Pfam" id="PF09949">
    <property type="entry name" value="APP1_cat"/>
    <property type="match status" value="1"/>
</dbReference>
<feature type="compositionally biased region" description="Low complexity" evidence="7">
    <location>
        <begin position="1656"/>
        <end position="1677"/>
    </location>
</feature>
<feature type="compositionally biased region" description="Polar residues" evidence="7">
    <location>
        <begin position="1554"/>
        <end position="1564"/>
    </location>
</feature>
<feature type="region of interest" description="Disordered" evidence="7">
    <location>
        <begin position="104"/>
        <end position="147"/>
    </location>
</feature>
<feature type="compositionally biased region" description="Polar residues" evidence="7">
    <location>
        <begin position="1510"/>
        <end position="1529"/>
    </location>
</feature>
<comment type="caution">
    <text evidence="9">The sequence shown here is derived from an EMBL/GenBank/DDBJ whole genome shotgun (WGS) entry which is preliminary data.</text>
</comment>
<dbReference type="InterPro" id="IPR036237">
    <property type="entry name" value="Xyl_isomerase-like_sf"/>
</dbReference>
<evidence type="ECO:0000256" key="4">
    <source>
        <dbReference type="ARBA" id="ARBA00022769"/>
    </source>
</evidence>
<feature type="compositionally biased region" description="Acidic residues" evidence="7">
    <location>
        <begin position="553"/>
        <end position="563"/>
    </location>
</feature>
<reference evidence="9 10" key="1">
    <citation type="submission" date="2017-10" db="EMBL/GenBank/DDBJ databases">
        <title>Comparative genomics in systemic dimorphic fungi from Ajellomycetaceae.</title>
        <authorList>
            <person name="Munoz J.F."/>
            <person name="Mcewen J.G."/>
            <person name="Clay O.K."/>
            <person name="Cuomo C.A."/>
        </authorList>
    </citation>
    <scope>NUCLEOTIDE SEQUENCE [LARGE SCALE GENOMIC DNA]</scope>
    <source>
        <strain evidence="9 10">UAMH5409</strain>
    </source>
</reference>
<keyword evidence="4" id="KW-0228">DNA excision</keyword>
<evidence type="ECO:0000256" key="7">
    <source>
        <dbReference type="SAM" id="MobiDB-lite"/>
    </source>
</evidence>
<feature type="compositionally biased region" description="Pro residues" evidence="7">
    <location>
        <begin position="1601"/>
        <end position="1618"/>
    </location>
</feature>
<feature type="region of interest" description="Disordered" evidence="7">
    <location>
        <begin position="526"/>
        <end position="577"/>
    </location>
</feature>
<dbReference type="GO" id="GO:0009411">
    <property type="term" value="P:response to UV"/>
    <property type="evidence" value="ECO:0007669"/>
    <property type="project" value="InterPro"/>
</dbReference>
<keyword evidence="3" id="KW-0227">DNA damage</keyword>
<dbReference type="GO" id="GO:0006289">
    <property type="term" value="P:nucleotide-excision repair"/>
    <property type="evidence" value="ECO:0007669"/>
    <property type="project" value="InterPro"/>
</dbReference>
<dbReference type="GO" id="GO:0005739">
    <property type="term" value="C:mitochondrion"/>
    <property type="evidence" value="ECO:0007669"/>
    <property type="project" value="TreeGrafter"/>
</dbReference>
<evidence type="ECO:0000256" key="5">
    <source>
        <dbReference type="ARBA" id="ARBA00022801"/>
    </source>
</evidence>
<keyword evidence="1" id="KW-0540">Nuclease</keyword>
<dbReference type="InterPro" id="IPR019236">
    <property type="entry name" value="APP1_cat"/>
</dbReference>
<keyword evidence="6" id="KW-0234">DNA repair</keyword>
<dbReference type="PANTHER" id="PTHR31290:SF5">
    <property type="entry name" value="UV-DAMAGE ENDONUCLEASE"/>
    <property type="match status" value="1"/>
</dbReference>
<dbReference type="GO" id="GO:0043504">
    <property type="term" value="P:mitochondrial DNA repair"/>
    <property type="evidence" value="ECO:0007669"/>
    <property type="project" value="TreeGrafter"/>
</dbReference>
<feature type="compositionally biased region" description="Basic and acidic residues" evidence="7">
    <location>
        <begin position="1485"/>
        <end position="1495"/>
    </location>
</feature>
<dbReference type="Proteomes" id="UP000223968">
    <property type="component" value="Unassembled WGS sequence"/>
</dbReference>
<feature type="compositionally biased region" description="Basic and acidic residues" evidence="7">
    <location>
        <begin position="1110"/>
        <end position="1123"/>
    </location>
</feature>